<dbReference type="RefSeq" id="WP_087073995.1">
    <property type="nucleotide sequence ID" value="NZ_CP020809.1"/>
</dbReference>
<dbReference type="EMBL" id="CP020809">
    <property type="protein sequence ID" value="ART68089.1"/>
    <property type="molecule type" value="Genomic_DNA"/>
</dbReference>
<sequence>MHGQLYDQALDGEQCWIRRGDGSMRHLPVYSWLGGARASRCDSRFDETIVNLCSGPTLDLGCGPGRLVAGVVRRGLPALGVDLSRTAVELARSSGAPVLCRDLFAPLPGTGRWHTVLLADGNVGLGGDPWRVLQRAGELLGRGGRCLVEFDTAAEGVDAAWVRLESVRSIGPWFRWATVGLDCAARLAGDVGLTVTATHPVGTRVIAALEAA</sequence>
<dbReference type="OrthoDB" id="4484556at2"/>
<dbReference type="KEGG" id="mdx:BTO20_05345"/>
<keyword evidence="3" id="KW-1185">Reference proteome</keyword>
<evidence type="ECO:0000313" key="3">
    <source>
        <dbReference type="Proteomes" id="UP000195331"/>
    </source>
</evidence>
<dbReference type="CDD" id="cd02440">
    <property type="entry name" value="AdoMet_MTases"/>
    <property type="match status" value="1"/>
</dbReference>
<gene>
    <name evidence="2" type="ORF">BTO20_05345</name>
</gene>
<dbReference type="Pfam" id="PF08241">
    <property type="entry name" value="Methyltransf_11"/>
    <property type="match status" value="1"/>
</dbReference>
<name>A0A1Y0BYV7_9MYCO</name>
<keyword evidence="2" id="KW-0808">Transferase</keyword>
<dbReference type="GO" id="GO:0032259">
    <property type="term" value="P:methylation"/>
    <property type="evidence" value="ECO:0007669"/>
    <property type="project" value="UniProtKB-KW"/>
</dbReference>
<protein>
    <submittedName>
        <fullName evidence="2">SAM-dependent methyltransferase</fullName>
    </submittedName>
</protein>
<dbReference type="InterPro" id="IPR013216">
    <property type="entry name" value="Methyltransf_11"/>
</dbReference>
<keyword evidence="2" id="KW-0489">Methyltransferase</keyword>
<evidence type="ECO:0000259" key="1">
    <source>
        <dbReference type="Pfam" id="PF08241"/>
    </source>
</evidence>
<dbReference type="SUPFAM" id="SSF53335">
    <property type="entry name" value="S-adenosyl-L-methionine-dependent methyltransferases"/>
    <property type="match status" value="1"/>
</dbReference>
<dbReference type="GO" id="GO:0008757">
    <property type="term" value="F:S-adenosylmethionine-dependent methyltransferase activity"/>
    <property type="evidence" value="ECO:0007669"/>
    <property type="project" value="InterPro"/>
</dbReference>
<reference evidence="2 3" key="1">
    <citation type="submission" date="2017-04" db="EMBL/GenBank/DDBJ databases">
        <title>Whole Genome Sequence of 1,4-Dioxane Degrading Bacterium Mycobacterium dioxanotrophicus PH-06.</title>
        <authorList>
            <person name="He Y."/>
        </authorList>
    </citation>
    <scope>NUCLEOTIDE SEQUENCE [LARGE SCALE GENOMIC DNA]</scope>
    <source>
        <strain evidence="2 3">PH-06</strain>
    </source>
</reference>
<organism evidence="2 3">
    <name type="scientific">Mycobacterium dioxanotrophicus</name>
    <dbReference type="NCBI Taxonomy" id="482462"/>
    <lineage>
        <taxon>Bacteria</taxon>
        <taxon>Bacillati</taxon>
        <taxon>Actinomycetota</taxon>
        <taxon>Actinomycetes</taxon>
        <taxon>Mycobacteriales</taxon>
        <taxon>Mycobacteriaceae</taxon>
        <taxon>Mycobacterium</taxon>
    </lineage>
</organism>
<dbReference type="Proteomes" id="UP000195331">
    <property type="component" value="Chromosome"/>
</dbReference>
<evidence type="ECO:0000313" key="2">
    <source>
        <dbReference type="EMBL" id="ART68089.1"/>
    </source>
</evidence>
<dbReference type="AlphaFoldDB" id="A0A1Y0BYV7"/>
<dbReference type="InterPro" id="IPR029063">
    <property type="entry name" value="SAM-dependent_MTases_sf"/>
</dbReference>
<proteinExistence type="predicted"/>
<accession>A0A1Y0BYV7</accession>
<dbReference type="Gene3D" id="3.40.50.150">
    <property type="entry name" value="Vaccinia Virus protein VP39"/>
    <property type="match status" value="1"/>
</dbReference>
<feature type="domain" description="Methyltransferase type 11" evidence="1">
    <location>
        <begin position="58"/>
        <end position="108"/>
    </location>
</feature>